<evidence type="ECO:0000313" key="6">
    <source>
        <dbReference type="EMBL" id="OTF96285.1"/>
    </source>
</evidence>
<keyword evidence="6" id="KW-0346">Stress response</keyword>
<evidence type="ECO:0000313" key="7">
    <source>
        <dbReference type="Proteomes" id="UP000215914"/>
    </source>
</evidence>
<gene>
    <name evidence="6" type="ORF">HannXRQ_Chr15g0492371</name>
    <name evidence="5" type="ORF">HanXRQr2_Chr15g0715911</name>
</gene>
<dbReference type="Gramene" id="mRNA:HanXRQr2_Chr15g0715911">
    <property type="protein sequence ID" value="mRNA:HanXRQr2_Chr15g0715911"/>
    <property type="gene ID" value="HanXRQr2_Chr15g0715911"/>
</dbReference>
<dbReference type="Proteomes" id="UP000215914">
    <property type="component" value="Chromosome 15"/>
</dbReference>
<evidence type="ECO:0000256" key="4">
    <source>
        <dbReference type="ARBA" id="ARBA00023186"/>
    </source>
</evidence>
<protein>
    <submittedName>
        <fullName evidence="5 6">Heat shock protein Hsp90 family</fullName>
    </submittedName>
</protein>
<dbReference type="OMA" id="ELIRGHM"/>
<evidence type="ECO:0000313" key="5">
    <source>
        <dbReference type="EMBL" id="KAF5766486.1"/>
    </source>
</evidence>
<dbReference type="PROSITE" id="PS00298">
    <property type="entry name" value="HSP90"/>
    <property type="match status" value="1"/>
</dbReference>
<reference evidence="5 7" key="1">
    <citation type="journal article" date="2017" name="Nature">
        <title>The sunflower genome provides insights into oil metabolism, flowering and Asterid evolution.</title>
        <authorList>
            <person name="Badouin H."/>
            <person name="Gouzy J."/>
            <person name="Grassa C.J."/>
            <person name="Murat F."/>
            <person name="Staton S.E."/>
            <person name="Cottret L."/>
            <person name="Lelandais-Briere C."/>
            <person name="Owens G.L."/>
            <person name="Carrere S."/>
            <person name="Mayjonade B."/>
            <person name="Legrand L."/>
            <person name="Gill N."/>
            <person name="Kane N.C."/>
            <person name="Bowers J.E."/>
            <person name="Hubner S."/>
            <person name="Bellec A."/>
            <person name="Berard A."/>
            <person name="Berges H."/>
            <person name="Blanchet N."/>
            <person name="Boniface M.C."/>
            <person name="Brunel D."/>
            <person name="Catrice O."/>
            <person name="Chaidir N."/>
            <person name="Claudel C."/>
            <person name="Donnadieu C."/>
            <person name="Faraut T."/>
            <person name="Fievet G."/>
            <person name="Helmstetter N."/>
            <person name="King M."/>
            <person name="Knapp S.J."/>
            <person name="Lai Z."/>
            <person name="Le Paslier M.C."/>
            <person name="Lippi Y."/>
            <person name="Lorenzon L."/>
            <person name="Mandel J.R."/>
            <person name="Marage G."/>
            <person name="Marchand G."/>
            <person name="Marquand E."/>
            <person name="Bret-Mestries E."/>
            <person name="Morien E."/>
            <person name="Nambeesan S."/>
            <person name="Nguyen T."/>
            <person name="Pegot-Espagnet P."/>
            <person name="Pouilly N."/>
            <person name="Raftis F."/>
            <person name="Sallet E."/>
            <person name="Schiex T."/>
            <person name="Thomas J."/>
            <person name="Vandecasteele C."/>
            <person name="Vares D."/>
            <person name="Vear F."/>
            <person name="Vautrin S."/>
            <person name="Crespi M."/>
            <person name="Mangin B."/>
            <person name="Burke J.M."/>
            <person name="Salse J."/>
            <person name="Munos S."/>
            <person name="Vincourt P."/>
            <person name="Rieseberg L.H."/>
            <person name="Langlade N.B."/>
        </authorList>
    </citation>
    <scope>NUCLEOTIDE SEQUENCE [LARGE SCALE GENOMIC DNA]</scope>
    <source>
        <strain evidence="7">cv. SF193</strain>
        <tissue evidence="5">Leaves</tissue>
    </source>
</reference>
<keyword evidence="4" id="KW-0143">Chaperone</keyword>
<organism evidence="6 7">
    <name type="scientific">Helianthus annuus</name>
    <name type="common">Common sunflower</name>
    <dbReference type="NCBI Taxonomy" id="4232"/>
    <lineage>
        <taxon>Eukaryota</taxon>
        <taxon>Viridiplantae</taxon>
        <taxon>Streptophyta</taxon>
        <taxon>Embryophyta</taxon>
        <taxon>Tracheophyta</taxon>
        <taxon>Spermatophyta</taxon>
        <taxon>Magnoliopsida</taxon>
        <taxon>eudicotyledons</taxon>
        <taxon>Gunneridae</taxon>
        <taxon>Pentapetalae</taxon>
        <taxon>asterids</taxon>
        <taxon>campanulids</taxon>
        <taxon>Asterales</taxon>
        <taxon>Asteraceae</taxon>
        <taxon>Asteroideae</taxon>
        <taxon>Heliantheae alliance</taxon>
        <taxon>Heliantheae</taxon>
        <taxon>Helianthus</taxon>
    </lineage>
</organism>
<comment type="similarity">
    <text evidence="1">Belongs to the heat shock protein 90 family.</text>
</comment>
<reference evidence="6" key="2">
    <citation type="submission" date="2017-02" db="EMBL/GenBank/DDBJ databases">
        <title>Sunflower complete genome.</title>
        <authorList>
            <person name="Langlade N."/>
            <person name="Munos S."/>
        </authorList>
    </citation>
    <scope>NUCLEOTIDE SEQUENCE [LARGE SCALE GENOMIC DNA]</scope>
    <source>
        <tissue evidence="6">Leaves</tissue>
    </source>
</reference>
<evidence type="ECO:0000256" key="2">
    <source>
        <dbReference type="ARBA" id="ARBA00022741"/>
    </source>
</evidence>
<dbReference type="PANTHER" id="PTHR11528">
    <property type="entry name" value="HEAT SHOCK PROTEIN 90 FAMILY MEMBER"/>
    <property type="match status" value="1"/>
</dbReference>
<dbReference type="GO" id="GO:0140662">
    <property type="term" value="F:ATP-dependent protein folding chaperone"/>
    <property type="evidence" value="ECO:0007669"/>
    <property type="project" value="InterPro"/>
</dbReference>
<keyword evidence="2" id="KW-0547">Nucleotide-binding</keyword>
<dbReference type="PRINTS" id="PR00775">
    <property type="entry name" value="HEATSHOCK90"/>
</dbReference>
<dbReference type="InterPro" id="IPR036890">
    <property type="entry name" value="HATPase_C_sf"/>
</dbReference>
<proteinExistence type="inferred from homology"/>
<sequence length="132" mass="14543">MHRLSRRSVNTLFRYGAHRRRDAVSAAAASAGSPNFNESGAERDASGRWYSVLTTASSTGPVSTNSLKLGNMIPSGKWFESTASDVQTPEAPVEKYEYQAEVSRLMDLIVNSLYSNKEAFLRELIRGHMSPS</sequence>
<keyword evidence="7" id="KW-1185">Reference proteome</keyword>
<dbReference type="InterPro" id="IPR001404">
    <property type="entry name" value="Hsp90_fam"/>
</dbReference>
<evidence type="ECO:0000256" key="1">
    <source>
        <dbReference type="ARBA" id="ARBA00008239"/>
    </source>
</evidence>
<dbReference type="SUPFAM" id="SSF55874">
    <property type="entry name" value="ATPase domain of HSP90 chaperone/DNA topoisomerase II/histidine kinase"/>
    <property type="match status" value="1"/>
</dbReference>
<dbReference type="InterPro" id="IPR020575">
    <property type="entry name" value="Hsp90_N"/>
</dbReference>
<dbReference type="InterPro" id="IPR019805">
    <property type="entry name" value="Heat_shock_protein_90_CS"/>
</dbReference>
<dbReference type="AlphaFoldDB" id="A0A251SDF0"/>
<dbReference type="GO" id="GO:0016887">
    <property type="term" value="F:ATP hydrolysis activity"/>
    <property type="evidence" value="ECO:0007669"/>
    <property type="project" value="InterPro"/>
</dbReference>
<dbReference type="EMBL" id="MNCJ02000330">
    <property type="protein sequence ID" value="KAF5766486.1"/>
    <property type="molecule type" value="Genomic_DNA"/>
</dbReference>
<accession>A0A251SDF0</accession>
<reference evidence="5" key="3">
    <citation type="submission" date="2020-06" db="EMBL/GenBank/DDBJ databases">
        <title>Helianthus annuus Genome sequencing and assembly Release 2.</title>
        <authorList>
            <person name="Gouzy J."/>
            <person name="Langlade N."/>
            <person name="Munos S."/>
        </authorList>
    </citation>
    <scope>NUCLEOTIDE SEQUENCE</scope>
    <source>
        <tissue evidence="5">Leaves</tissue>
    </source>
</reference>
<name>A0A251SDF0_HELAN</name>
<dbReference type="EMBL" id="CM007904">
    <property type="protein sequence ID" value="OTF96285.1"/>
    <property type="molecule type" value="Genomic_DNA"/>
</dbReference>
<dbReference type="STRING" id="4232.A0A251SDF0"/>
<evidence type="ECO:0000256" key="3">
    <source>
        <dbReference type="ARBA" id="ARBA00022840"/>
    </source>
</evidence>
<dbReference type="GO" id="GO:0005524">
    <property type="term" value="F:ATP binding"/>
    <property type="evidence" value="ECO:0007669"/>
    <property type="project" value="UniProtKB-KW"/>
</dbReference>
<dbReference type="InParanoid" id="A0A251SDF0"/>
<dbReference type="GO" id="GO:0051082">
    <property type="term" value="F:unfolded protein binding"/>
    <property type="evidence" value="ECO:0007669"/>
    <property type="project" value="InterPro"/>
</dbReference>
<keyword evidence="3" id="KW-0067">ATP-binding</keyword>
<dbReference type="Gene3D" id="3.30.565.10">
    <property type="entry name" value="Histidine kinase-like ATPase, C-terminal domain"/>
    <property type="match status" value="1"/>
</dbReference>